<protein>
    <recommendedName>
        <fullName evidence="3">FAM86 N-terminal domain-containing protein</fullName>
    </recommendedName>
</protein>
<evidence type="ECO:0000259" key="3">
    <source>
        <dbReference type="Pfam" id="PF14904"/>
    </source>
</evidence>
<keyword evidence="5" id="KW-1185">Reference proteome</keyword>
<reference evidence="4 5" key="1">
    <citation type="submission" date="2022-03" db="EMBL/GenBank/DDBJ databases">
        <authorList>
            <person name="Macdonald S."/>
            <person name="Ahmed S."/>
            <person name="Newling K."/>
        </authorList>
    </citation>
    <scope>NUCLEOTIDE SEQUENCE [LARGE SCALE GENOMIC DNA]</scope>
</reference>
<sequence>MAAANENSTEAEPQYLHVLSAFLAMEPVDSVIALARKCSGGSFTESIQRLLWETCVQAAANGNSSYAKRLLKKLINEVELKKGEVLDEVYEEYALHMSTASKEDALVKENIRITKFISFLFPEVGLYKHPSCPSSRKLVVPLQCSLNMLEGDTGCSIWPSSLFLSEFVLSYPELFTDKSCFEVGSGVGLVGICLAHVKAKKVILTDGDLLTLSNMKLNLERNHLNYDDKLLKQPGEAENTQRVKCIHLPWETASDSEVSEYRPDIVLGADVIYDPACFPHLLRVLVALLRRPIKRDNGSFETENRATTLQGRSPAVAYIASVIRNADTFNAFLTLVDQMNLSITDLTEELKPPYELLPYMHSYDRSKVRLFSISSR</sequence>
<dbReference type="Gene3D" id="3.40.50.150">
    <property type="entry name" value="Vaccinia Virus protein VP39"/>
    <property type="match status" value="1"/>
</dbReference>
<evidence type="ECO:0000256" key="2">
    <source>
        <dbReference type="ARBA" id="ARBA00022679"/>
    </source>
</evidence>
<dbReference type="InterPro" id="IPR019410">
    <property type="entry name" value="Methyltransf_16"/>
</dbReference>
<dbReference type="InterPro" id="IPR029426">
    <property type="entry name" value="FAM86_N"/>
</dbReference>
<keyword evidence="2" id="KW-0808">Transferase</keyword>
<dbReference type="Pfam" id="PF10294">
    <property type="entry name" value="Methyltransf_16"/>
    <property type="match status" value="1"/>
</dbReference>
<accession>A0ABC8KFF1</accession>
<comment type="caution">
    <text evidence="4">The sequence shown here is derived from an EMBL/GenBank/DDBJ whole genome shotgun (WGS) entry which is preliminary data.</text>
</comment>
<proteinExistence type="inferred from homology"/>
<dbReference type="EMBL" id="CAKOAT010210155">
    <property type="protein sequence ID" value="CAH8355633.1"/>
    <property type="molecule type" value="Genomic_DNA"/>
</dbReference>
<dbReference type="InterPro" id="IPR029063">
    <property type="entry name" value="SAM-dependent_MTases_sf"/>
</dbReference>
<dbReference type="Pfam" id="PF14904">
    <property type="entry name" value="FAM86"/>
    <property type="match status" value="1"/>
</dbReference>
<organism evidence="4 5">
    <name type="scientific">Eruca vesicaria subsp. sativa</name>
    <name type="common">Garden rocket</name>
    <name type="synonym">Eruca sativa</name>
    <dbReference type="NCBI Taxonomy" id="29727"/>
    <lineage>
        <taxon>Eukaryota</taxon>
        <taxon>Viridiplantae</taxon>
        <taxon>Streptophyta</taxon>
        <taxon>Embryophyta</taxon>
        <taxon>Tracheophyta</taxon>
        <taxon>Spermatophyta</taxon>
        <taxon>Magnoliopsida</taxon>
        <taxon>eudicotyledons</taxon>
        <taxon>Gunneridae</taxon>
        <taxon>Pentapetalae</taxon>
        <taxon>rosids</taxon>
        <taxon>malvids</taxon>
        <taxon>Brassicales</taxon>
        <taxon>Brassicaceae</taxon>
        <taxon>Brassiceae</taxon>
        <taxon>Eruca</taxon>
    </lineage>
</organism>
<dbReference type="Proteomes" id="UP001642260">
    <property type="component" value="Unassembled WGS sequence"/>
</dbReference>
<dbReference type="FunFam" id="3.40.50.150:FF:000793">
    <property type="entry name" value="FACT complex subunit SPT16"/>
    <property type="match status" value="1"/>
</dbReference>
<dbReference type="PANTHER" id="PTHR14614:SF130">
    <property type="entry name" value="PROTEIN-LYSINE N-METHYLTRANSFERASE EEF2KMT"/>
    <property type="match status" value="1"/>
</dbReference>
<comment type="similarity">
    <text evidence="1">Belongs to the class I-like SAM-binding methyltransferase superfamily. EEF2KMT family.</text>
</comment>
<evidence type="ECO:0000256" key="1">
    <source>
        <dbReference type="ARBA" id="ARBA00005511"/>
    </source>
</evidence>
<dbReference type="PANTHER" id="PTHR14614">
    <property type="entry name" value="HEPATOCELLULAR CARCINOMA-ASSOCIATED ANTIGEN"/>
    <property type="match status" value="1"/>
</dbReference>
<dbReference type="AlphaFoldDB" id="A0ABC8KFF1"/>
<evidence type="ECO:0000313" key="4">
    <source>
        <dbReference type="EMBL" id="CAH8355633.1"/>
    </source>
</evidence>
<evidence type="ECO:0000313" key="5">
    <source>
        <dbReference type="Proteomes" id="UP001642260"/>
    </source>
</evidence>
<gene>
    <name evidence="4" type="ORF">ERUC_LOCUS21388</name>
</gene>
<name>A0ABC8KFF1_ERUVS</name>
<dbReference type="SUPFAM" id="SSF53335">
    <property type="entry name" value="S-adenosyl-L-methionine-dependent methyltransferases"/>
    <property type="match status" value="1"/>
</dbReference>
<dbReference type="GO" id="GO:0016740">
    <property type="term" value="F:transferase activity"/>
    <property type="evidence" value="ECO:0007669"/>
    <property type="project" value="UniProtKB-KW"/>
</dbReference>
<feature type="domain" description="FAM86 N-terminal" evidence="3">
    <location>
        <begin position="21"/>
        <end position="94"/>
    </location>
</feature>